<feature type="domain" description="Aspartate/glutamate/uridylate kinase" evidence="13">
    <location>
        <begin position="4"/>
        <end position="228"/>
    </location>
</feature>
<keyword evidence="7 10" id="KW-0067">ATP-binding</keyword>
<reference evidence="15" key="1">
    <citation type="journal article" date="2015" name="MBio">
        <title>Genome-resolved metagenomic analysis reveals roles for candidate phyla and other microbial community members in biogeochemical transformations in oil reservoirs.</title>
        <authorList>
            <person name="Hu P."/>
            <person name="Tom L."/>
            <person name="Singh A."/>
            <person name="Thomas B.C."/>
            <person name="Baker B.J."/>
            <person name="Piceno Y.M."/>
            <person name="Andersen G.L."/>
            <person name="Banfield J.F."/>
        </authorList>
    </citation>
    <scope>NUCLEOTIDE SEQUENCE [LARGE SCALE GENOMIC DNA]</scope>
    <source>
        <strain evidence="15">56_747</strain>
    </source>
</reference>
<dbReference type="Proteomes" id="UP000057043">
    <property type="component" value="Unassembled WGS sequence"/>
</dbReference>
<dbReference type="SUPFAM" id="SSF53633">
    <property type="entry name" value="Carbamate kinase-like"/>
    <property type="match status" value="1"/>
</dbReference>
<evidence type="ECO:0000313" key="15">
    <source>
        <dbReference type="EMBL" id="KUK97191.1"/>
    </source>
</evidence>
<dbReference type="Pfam" id="PF00696">
    <property type="entry name" value="AA_kinase"/>
    <property type="match status" value="1"/>
</dbReference>
<evidence type="ECO:0000313" key="14">
    <source>
        <dbReference type="EMBL" id="KUK45442.1"/>
    </source>
</evidence>
<protein>
    <recommendedName>
        <fullName evidence="3 10">Isopentenyl phosphate kinase</fullName>
        <shortName evidence="10">IPK</shortName>
        <ecNumber evidence="2 10">2.7.4.26</ecNumber>
    </recommendedName>
</protein>
<evidence type="ECO:0000256" key="4">
    <source>
        <dbReference type="ARBA" id="ARBA00022679"/>
    </source>
</evidence>
<reference evidence="16 17" key="2">
    <citation type="journal article" date="2015" name="MBio">
        <title>Genome-Resolved Metagenomic Analysis Reveals Roles for Candidate Phyla and Other Microbial Community Members in Biogeochemical Transformations in Oil Reservoirs.</title>
        <authorList>
            <person name="Hu P."/>
            <person name="Tom L."/>
            <person name="Singh A."/>
            <person name="Thomas B.C."/>
            <person name="Baker B.J."/>
            <person name="Piceno Y.M."/>
            <person name="Andersen G.L."/>
            <person name="Banfield J.F."/>
        </authorList>
    </citation>
    <scope>NUCLEOTIDE SEQUENCE [LARGE SCALE GENOMIC DNA]</scope>
    <source>
        <strain evidence="14">57_489</strain>
    </source>
</reference>
<comment type="function">
    <text evidence="10">Catalyzes the formation of isopentenyl diphosphate (IPP), the building block of all isoprenoids.</text>
</comment>
<dbReference type="InterPro" id="IPR024192">
    <property type="entry name" value="Fosfomycin_R_FomA-type"/>
</dbReference>
<evidence type="ECO:0000313" key="16">
    <source>
        <dbReference type="Proteomes" id="UP000053961"/>
    </source>
</evidence>
<feature type="binding site" evidence="11">
    <location>
        <position position="48"/>
    </location>
    <ligand>
        <name>substrate</name>
    </ligand>
</feature>
<comment type="caution">
    <text evidence="15">The sequence shown here is derived from an EMBL/GenBank/DDBJ whole genome shotgun (WGS) entry which is preliminary data.</text>
</comment>
<organism evidence="15 16">
    <name type="scientific">Methanothrix harundinacea</name>
    <dbReference type="NCBI Taxonomy" id="301375"/>
    <lineage>
        <taxon>Archaea</taxon>
        <taxon>Methanobacteriati</taxon>
        <taxon>Methanobacteriota</taxon>
        <taxon>Stenosarchaea group</taxon>
        <taxon>Methanomicrobia</taxon>
        <taxon>Methanotrichales</taxon>
        <taxon>Methanotrichaceae</taxon>
        <taxon>Methanothrix</taxon>
    </lineage>
</organism>
<keyword evidence="6 10" id="KW-0418">Kinase</keyword>
<evidence type="ECO:0000259" key="13">
    <source>
        <dbReference type="Pfam" id="PF00696"/>
    </source>
</evidence>
<proteinExistence type="inferred from homology"/>
<dbReference type="EMBL" id="LGFT01000003">
    <property type="protein sequence ID" value="KUK45442.1"/>
    <property type="molecule type" value="Genomic_DNA"/>
</dbReference>
<feature type="binding site" evidence="11">
    <location>
        <position position="206"/>
    </location>
    <ligand>
        <name>ATP</name>
        <dbReference type="ChEBI" id="CHEBI:30616"/>
    </ligand>
</feature>
<evidence type="ECO:0000256" key="7">
    <source>
        <dbReference type="ARBA" id="ARBA00022840"/>
    </source>
</evidence>
<dbReference type="GO" id="GO:0005524">
    <property type="term" value="F:ATP binding"/>
    <property type="evidence" value="ECO:0007669"/>
    <property type="project" value="UniProtKB-KW"/>
</dbReference>
<dbReference type="GO" id="GO:0005829">
    <property type="term" value="C:cytosol"/>
    <property type="evidence" value="ECO:0007669"/>
    <property type="project" value="TreeGrafter"/>
</dbReference>
<dbReference type="GO" id="GO:0102043">
    <property type="term" value="F:isopentenyl phosphate kinase activity"/>
    <property type="evidence" value="ECO:0007669"/>
    <property type="project" value="UniProtKB-EC"/>
</dbReference>
<dbReference type="Gene3D" id="3.40.1160.10">
    <property type="entry name" value="Acetylglutamate kinase-like"/>
    <property type="match status" value="1"/>
</dbReference>
<dbReference type="PANTHER" id="PTHR43654">
    <property type="entry name" value="GLUTAMATE 5-KINASE"/>
    <property type="match status" value="1"/>
</dbReference>
<evidence type="ECO:0000256" key="1">
    <source>
        <dbReference type="ARBA" id="ARBA00010540"/>
    </source>
</evidence>
<evidence type="ECO:0000256" key="6">
    <source>
        <dbReference type="ARBA" id="ARBA00022777"/>
    </source>
</evidence>
<dbReference type="NCBIfam" id="NF040647">
    <property type="entry name" value="IPPK_Arch"/>
    <property type="match status" value="1"/>
</dbReference>
<feature type="binding site" evidence="11">
    <location>
        <position position="53"/>
    </location>
    <ligand>
        <name>substrate</name>
    </ligand>
</feature>
<comment type="similarity">
    <text evidence="1 10">Belongs to the isopentenyl phosphate kinase family.</text>
</comment>
<feature type="binding site" evidence="11">
    <location>
        <begin position="8"/>
        <end position="12"/>
    </location>
    <ligand>
        <name>ATP</name>
        <dbReference type="ChEBI" id="CHEBI:30616"/>
    </ligand>
</feature>
<evidence type="ECO:0000256" key="5">
    <source>
        <dbReference type="ARBA" id="ARBA00022741"/>
    </source>
</evidence>
<keyword evidence="5 10" id="KW-0547">Nucleotide-binding</keyword>
<comment type="subunit">
    <text evidence="10">Homodimer.</text>
</comment>
<evidence type="ECO:0000256" key="8">
    <source>
        <dbReference type="ARBA" id="ARBA00023229"/>
    </source>
</evidence>
<feature type="binding site" evidence="11">
    <location>
        <position position="148"/>
    </location>
    <ligand>
        <name>substrate</name>
    </ligand>
</feature>
<evidence type="ECO:0000256" key="11">
    <source>
        <dbReference type="PIRSR" id="PIRSR016496-1"/>
    </source>
</evidence>
<dbReference type="InterPro" id="IPR036393">
    <property type="entry name" value="AceGlu_kinase-like_sf"/>
</dbReference>
<gene>
    <name evidence="14" type="ORF">XD72_0220</name>
    <name evidence="15" type="ORF">XE07_0576</name>
</gene>
<evidence type="ECO:0000313" key="17">
    <source>
        <dbReference type="Proteomes" id="UP000057043"/>
    </source>
</evidence>
<evidence type="ECO:0000256" key="12">
    <source>
        <dbReference type="PIRSR" id="PIRSR016496-2"/>
    </source>
</evidence>
<name>A0A101IL62_9EURY</name>
<evidence type="ECO:0000256" key="10">
    <source>
        <dbReference type="PIRNR" id="PIRNR016496"/>
    </source>
</evidence>
<evidence type="ECO:0000256" key="3">
    <source>
        <dbReference type="ARBA" id="ARBA00017267"/>
    </source>
</evidence>
<dbReference type="EC" id="2.7.4.26" evidence="2 10"/>
<dbReference type="PATRIC" id="fig|301375.6.peg.1481"/>
<dbReference type="InterPro" id="IPR001048">
    <property type="entry name" value="Asp/Glu/Uridylate_kinase"/>
</dbReference>
<feature type="binding site" evidence="11">
    <location>
        <position position="49"/>
    </location>
    <ligand>
        <name>ATP</name>
        <dbReference type="ChEBI" id="CHEBI:30616"/>
    </ligand>
</feature>
<keyword evidence="8" id="KW-0414">Isoprene biosynthesis</keyword>
<dbReference type="Proteomes" id="UP000053961">
    <property type="component" value="Unassembled WGS sequence"/>
</dbReference>
<feature type="site" description="Transition state stabilizer" evidence="12">
    <location>
        <position position="17"/>
    </location>
</feature>
<dbReference type="EMBL" id="LGHB01000004">
    <property type="protein sequence ID" value="KUK97191.1"/>
    <property type="molecule type" value="Genomic_DNA"/>
</dbReference>
<sequence length="252" mass="26703">MTEIKILKIGGSVLTDKTVLESAKMEAIERIAAEIAGHDSGLILVHGAGSFGHIHAKNYSLVERLSREGVLETHRSVVRLNDLVVEALRRAGSSPVPVHPLSCTILRDGRIEAMQTDQFGEMVDWGLVPVLHGDVAVDRSRGAGIVSGDQLVTHLARSLEPEIVALGTAVDGVIFNGKVLAEVKREDLPEIGSELGPSAGVDVTGGMRGKLEELLDLADEGISSLIFNAEKAGMIERVLGGERAGTLVEVKA</sequence>
<dbReference type="PIRSF" id="PIRSF016496">
    <property type="entry name" value="Kin_FomA"/>
    <property type="match status" value="1"/>
</dbReference>
<dbReference type="GO" id="GO:0016114">
    <property type="term" value="P:terpenoid biosynthetic process"/>
    <property type="evidence" value="ECO:0007669"/>
    <property type="project" value="TreeGrafter"/>
</dbReference>
<keyword evidence="4 10" id="KW-0808">Transferase</keyword>
<dbReference type="AlphaFoldDB" id="A0A101IL62"/>
<accession>A0A101IL62</accession>
<evidence type="ECO:0000256" key="9">
    <source>
        <dbReference type="ARBA" id="ARBA00049063"/>
    </source>
</evidence>
<feature type="binding site" evidence="11">
    <location>
        <position position="210"/>
    </location>
    <ligand>
        <name>ATP</name>
        <dbReference type="ChEBI" id="CHEBI:30616"/>
    </ligand>
</feature>
<dbReference type="PANTHER" id="PTHR43654:SF1">
    <property type="entry name" value="ISOPENTENYL PHOSPHATE KINASE"/>
    <property type="match status" value="1"/>
</dbReference>
<comment type="catalytic activity">
    <reaction evidence="9 10">
        <text>isopentenyl phosphate + ATP = isopentenyl diphosphate + ADP</text>
        <dbReference type="Rhea" id="RHEA:33963"/>
        <dbReference type="ChEBI" id="CHEBI:30616"/>
        <dbReference type="ChEBI" id="CHEBI:65078"/>
        <dbReference type="ChEBI" id="CHEBI:128769"/>
        <dbReference type="ChEBI" id="CHEBI:456216"/>
        <dbReference type="EC" id="2.7.4.26"/>
    </reaction>
</comment>
<dbReference type="CDD" id="cd04241">
    <property type="entry name" value="AAK_FomA-like"/>
    <property type="match status" value="1"/>
</dbReference>
<dbReference type="GO" id="GO:0016301">
    <property type="term" value="F:kinase activity"/>
    <property type="evidence" value="ECO:0007669"/>
    <property type="project" value="UniProtKB-KW"/>
</dbReference>
<evidence type="ECO:0000256" key="2">
    <source>
        <dbReference type="ARBA" id="ARBA00012908"/>
    </source>
</evidence>